<dbReference type="InterPro" id="IPR018490">
    <property type="entry name" value="cNMP-bd_dom_sf"/>
</dbReference>
<dbReference type="Pfam" id="PF00027">
    <property type="entry name" value="cNMP_binding"/>
    <property type="match status" value="1"/>
</dbReference>
<dbReference type="STRING" id="1034943.BN59_03466"/>
<dbReference type="PROSITE" id="PS50042">
    <property type="entry name" value="CNMP_BINDING_3"/>
    <property type="match status" value="1"/>
</dbReference>
<reference evidence="3 4" key="1">
    <citation type="submission" date="2014-06" db="EMBL/GenBank/DDBJ databases">
        <authorList>
            <person name="Urmite Genomes Urmite Genomes"/>
        </authorList>
    </citation>
    <scope>NUCLEOTIDE SEQUENCE [LARGE SCALE GENOMIC DNA]</scope>
</reference>
<dbReference type="Gene3D" id="2.60.120.10">
    <property type="entry name" value="Jelly Rolls"/>
    <property type="match status" value="1"/>
</dbReference>
<keyword evidence="1" id="KW-0812">Transmembrane</keyword>
<dbReference type="CDD" id="cd00038">
    <property type="entry name" value="CAP_ED"/>
    <property type="match status" value="1"/>
</dbReference>
<name>A0A078L5E4_9GAMM</name>
<proteinExistence type="predicted"/>
<keyword evidence="4" id="KW-1185">Reference proteome</keyword>
<feature type="domain" description="Cyclic nucleotide-binding" evidence="2">
    <location>
        <begin position="1"/>
        <end position="72"/>
    </location>
</feature>
<accession>A0A078L5E4</accession>
<dbReference type="EMBL" id="CCSB01000004">
    <property type="protein sequence ID" value="CDZ79148.1"/>
    <property type="molecule type" value="Genomic_DNA"/>
</dbReference>
<keyword evidence="1" id="KW-0472">Membrane</keyword>
<dbReference type="Proteomes" id="UP000044071">
    <property type="component" value="Unassembled WGS sequence"/>
</dbReference>
<evidence type="ECO:0000313" key="4">
    <source>
        <dbReference type="Proteomes" id="UP000044071"/>
    </source>
</evidence>
<dbReference type="SUPFAM" id="SSF51206">
    <property type="entry name" value="cAMP-binding domain-like"/>
    <property type="match status" value="1"/>
</dbReference>
<feature type="transmembrane region" description="Helical" evidence="1">
    <location>
        <begin position="131"/>
        <end position="154"/>
    </location>
</feature>
<sequence>MSKRVIFVEGEMLTKEGEKNDNFYILIAGSVGLFKECDKKNINEHIGTLNSGETIGEMRVIKNRECSLTVTASENLTALQAPISLLAENAHLYEKFLESIVDIISNRLRETNYFTAKSSLEKKLKKRQLRLSILGIVVLFAFLFELGLGLYYVLNANEYICTKIDHSPPQFPLLKR</sequence>
<dbReference type="InterPro" id="IPR000595">
    <property type="entry name" value="cNMP-bd_dom"/>
</dbReference>
<protein>
    <submittedName>
        <fullName evidence="3">Bacteriocin-type transport-associated protein</fullName>
    </submittedName>
</protein>
<dbReference type="AlphaFoldDB" id="A0A078L5E4"/>
<evidence type="ECO:0000256" key="1">
    <source>
        <dbReference type="SAM" id="Phobius"/>
    </source>
</evidence>
<dbReference type="RefSeq" id="WP_052403353.1">
    <property type="nucleotide sequence ID" value="NZ_CCVW01000004.1"/>
</dbReference>
<dbReference type="eggNOG" id="COG0664">
    <property type="taxonomic scope" value="Bacteria"/>
</dbReference>
<dbReference type="OrthoDB" id="5637002at2"/>
<organism evidence="3 4">
    <name type="scientific">Legionella massiliensis</name>
    <dbReference type="NCBI Taxonomy" id="1034943"/>
    <lineage>
        <taxon>Bacteria</taxon>
        <taxon>Pseudomonadati</taxon>
        <taxon>Pseudomonadota</taxon>
        <taxon>Gammaproteobacteria</taxon>
        <taxon>Legionellales</taxon>
        <taxon>Legionellaceae</taxon>
        <taxon>Legionella</taxon>
    </lineage>
</organism>
<evidence type="ECO:0000313" key="3">
    <source>
        <dbReference type="EMBL" id="CDZ79148.1"/>
    </source>
</evidence>
<dbReference type="InterPro" id="IPR014710">
    <property type="entry name" value="RmlC-like_jellyroll"/>
</dbReference>
<keyword evidence="1" id="KW-1133">Transmembrane helix</keyword>
<gene>
    <name evidence="3" type="ORF">BN59_03466</name>
</gene>
<evidence type="ECO:0000259" key="2">
    <source>
        <dbReference type="PROSITE" id="PS50042"/>
    </source>
</evidence>